<keyword evidence="2" id="KW-0472">Membrane</keyword>
<organism evidence="3 4">
    <name type="scientific">Parenemella sanctibonifatiensis</name>
    <dbReference type="NCBI Taxonomy" id="2016505"/>
    <lineage>
        <taxon>Bacteria</taxon>
        <taxon>Bacillati</taxon>
        <taxon>Actinomycetota</taxon>
        <taxon>Actinomycetes</taxon>
        <taxon>Propionibacteriales</taxon>
        <taxon>Propionibacteriaceae</taxon>
        <taxon>Parenemella</taxon>
    </lineage>
</organism>
<evidence type="ECO:0000313" key="3">
    <source>
        <dbReference type="EMBL" id="OYN88573.1"/>
    </source>
</evidence>
<keyword evidence="2" id="KW-1133">Transmembrane helix</keyword>
<dbReference type="NCBIfam" id="NF040672">
    <property type="entry name" value="SCO2322_fam"/>
    <property type="match status" value="1"/>
</dbReference>
<name>A0A255EKC9_9ACTN</name>
<protein>
    <submittedName>
        <fullName evidence="3">Uncharacterized protein</fullName>
    </submittedName>
</protein>
<sequence>MTVSRWKVVAAGADRKDSMRTLTMPATGRAARSVVVLLALALALLAPLLAAAPAHAQTEDGERGWRVFSLLNGQWNVTQDPPSMVVPADGAVLGLRFSAAPTDAPREPRAQTDVETACGSVPISDDAKRVVVLIDFGTATDAPEGAEPPREGSAVAYCKSVDPGATAAQVFEDLGRIDVQDESICAVQGYPAEGCGEPASGPFPQEPEEEIDVQAGSGGWQQPRIDEENVPGSAGGILSFVLVALILGGVIAAAFVLRRNKGKAAGGKASVPAQNTHQNTDQGTAQRENPDQGATTTTETSEGGTSDSGSSDAGSDGSGDGSAD</sequence>
<dbReference type="InterPro" id="IPR047703">
    <property type="entry name" value="SCO2322-like"/>
</dbReference>
<gene>
    <name evidence="3" type="ORF">CGZ91_13260</name>
</gene>
<accession>A0A255EKC9</accession>
<dbReference type="EMBL" id="NMVJ01000011">
    <property type="protein sequence ID" value="OYN88573.1"/>
    <property type="molecule type" value="Genomic_DNA"/>
</dbReference>
<reference evidence="3 4" key="1">
    <citation type="submission" date="2017-07" db="EMBL/GenBank/DDBJ databases">
        <title>Draft whole genome sequences of clinical Proprionibacteriaceae strains.</title>
        <authorList>
            <person name="Bernier A.-M."/>
            <person name="Bernard K."/>
            <person name="Domingo M.-C."/>
        </authorList>
    </citation>
    <scope>NUCLEOTIDE SEQUENCE [LARGE SCALE GENOMIC DNA]</scope>
    <source>
        <strain evidence="3 4">NML 150081</strain>
    </source>
</reference>
<evidence type="ECO:0000256" key="2">
    <source>
        <dbReference type="SAM" id="Phobius"/>
    </source>
</evidence>
<feature type="compositionally biased region" description="Low complexity" evidence="1">
    <location>
        <begin position="293"/>
        <end position="315"/>
    </location>
</feature>
<dbReference type="Proteomes" id="UP000216300">
    <property type="component" value="Unassembled WGS sequence"/>
</dbReference>
<feature type="compositionally biased region" description="Polar residues" evidence="1">
    <location>
        <begin position="272"/>
        <end position="287"/>
    </location>
</feature>
<feature type="region of interest" description="Disordered" evidence="1">
    <location>
        <begin position="265"/>
        <end position="324"/>
    </location>
</feature>
<evidence type="ECO:0000256" key="1">
    <source>
        <dbReference type="SAM" id="MobiDB-lite"/>
    </source>
</evidence>
<comment type="caution">
    <text evidence="3">The sequence shown here is derived from an EMBL/GenBank/DDBJ whole genome shotgun (WGS) entry which is preliminary data.</text>
</comment>
<dbReference type="AlphaFoldDB" id="A0A255EKC9"/>
<proteinExistence type="predicted"/>
<keyword evidence="4" id="KW-1185">Reference proteome</keyword>
<feature type="transmembrane region" description="Helical" evidence="2">
    <location>
        <begin position="237"/>
        <end position="257"/>
    </location>
</feature>
<keyword evidence="2" id="KW-0812">Transmembrane</keyword>
<evidence type="ECO:0000313" key="4">
    <source>
        <dbReference type="Proteomes" id="UP000216300"/>
    </source>
</evidence>